<gene>
    <name evidence="8" type="ORF">AQ490_11290</name>
</gene>
<keyword evidence="9" id="KW-1185">Reference proteome</keyword>
<evidence type="ECO:0000313" key="8">
    <source>
        <dbReference type="EMBL" id="KRV46475.1"/>
    </source>
</evidence>
<feature type="transmembrane region" description="Helical" evidence="7">
    <location>
        <begin position="321"/>
        <end position="342"/>
    </location>
</feature>
<dbReference type="Pfam" id="PF07690">
    <property type="entry name" value="MFS_1"/>
    <property type="match status" value="1"/>
</dbReference>
<evidence type="ECO:0000256" key="5">
    <source>
        <dbReference type="ARBA" id="ARBA00023136"/>
    </source>
</evidence>
<dbReference type="EMBL" id="LLZU01000039">
    <property type="protein sequence ID" value="KRV46475.1"/>
    <property type="molecule type" value="Genomic_DNA"/>
</dbReference>
<proteinExistence type="predicted"/>
<dbReference type="GO" id="GO:0005886">
    <property type="term" value="C:plasma membrane"/>
    <property type="evidence" value="ECO:0007669"/>
    <property type="project" value="UniProtKB-SubCell"/>
</dbReference>
<feature type="compositionally biased region" description="Basic and acidic residues" evidence="6">
    <location>
        <begin position="426"/>
        <end position="438"/>
    </location>
</feature>
<dbReference type="AlphaFoldDB" id="A0A0T6LK56"/>
<dbReference type="SUPFAM" id="SSF103473">
    <property type="entry name" value="MFS general substrate transporter"/>
    <property type="match status" value="1"/>
</dbReference>
<dbReference type="InterPro" id="IPR011701">
    <property type="entry name" value="MFS"/>
</dbReference>
<dbReference type="Proteomes" id="UP000050867">
    <property type="component" value="Unassembled WGS sequence"/>
</dbReference>
<feature type="transmembrane region" description="Helical" evidence="7">
    <location>
        <begin position="297"/>
        <end position="315"/>
    </location>
</feature>
<evidence type="ECO:0000256" key="2">
    <source>
        <dbReference type="ARBA" id="ARBA00022475"/>
    </source>
</evidence>
<evidence type="ECO:0000256" key="7">
    <source>
        <dbReference type="SAM" id="Phobius"/>
    </source>
</evidence>
<feature type="transmembrane region" description="Helical" evidence="7">
    <location>
        <begin position="390"/>
        <end position="407"/>
    </location>
</feature>
<dbReference type="GO" id="GO:0022857">
    <property type="term" value="F:transmembrane transporter activity"/>
    <property type="evidence" value="ECO:0007669"/>
    <property type="project" value="InterPro"/>
</dbReference>
<feature type="region of interest" description="Disordered" evidence="6">
    <location>
        <begin position="416"/>
        <end position="438"/>
    </location>
</feature>
<evidence type="ECO:0000313" key="9">
    <source>
        <dbReference type="Proteomes" id="UP000050867"/>
    </source>
</evidence>
<dbReference type="CDD" id="cd06173">
    <property type="entry name" value="MFS_MefA_like"/>
    <property type="match status" value="1"/>
</dbReference>
<dbReference type="OrthoDB" id="3539228at2"/>
<accession>A0A0T6LK56</accession>
<keyword evidence="5 7" id="KW-0472">Membrane</keyword>
<dbReference type="PANTHER" id="PTHR23513">
    <property type="entry name" value="INTEGRAL MEMBRANE EFFLUX PROTEIN-RELATED"/>
    <property type="match status" value="1"/>
</dbReference>
<protein>
    <recommendedName>
        <fullName evidence="10">MFS transporter</fullName>
    </recommendedName>
</protein>
<sequence>MTGTAGTGAQQAPRRPRRRLPEPLCDRRFLVVWAGQSCSQFGSAVAPVALTLAVVHNGGSAADLGVVLAVTVLCEALACLPGGVWADRLPRNLLMVGAEAARTLAQLWLALELVRGSTDTVRLAVAGACTGAASGIFQPAAAGLVQSLVPSDQLQQANALMAVSQRVCAVTGPAVATTVALAVGPGWGVGIDALTFAVSGVSLLTLPRNAGVTRSRGRFTAELAEGFREVRRRRWYWTNLISHCLWNLGRCVFFTVGALVVLRSLGGELSWGVISQAGTAGALAGAVLALRWRPRRPLVTANVCMALGSVPLLLIGFHAPVAAIALAACAMNTALGLGGTLWDTAVQQRIPADRISRVEAFDWLTSTALTPAGMALAGPLAVAVGARTTLFAAAAVVALSSLGVLAVREVRTLGGWSAPRPDTEEDRTHGEEALGRPV</sequence>
<dbReference type="InterPro" id="IPR036259">
    <property type="entry name" value="MFS_trans_sf"/>
</dbReference>
<dbReference type="RefSeq" id="WP_018386560.1">
    <property type="nucleotide sequence ID" value="NZ_LLZU01000039.1"/>
</dbReference>
<dbReference type="STRING" id="76728.AQ490_11290"/>
<name>A0A0T6LK56_WENVI</name>
<feature type="transmembrane region" description="Helical" evidence="7">
    <location>
        <begin position="240"/>
        <end position="263"/>
    </location>
</feature>
<reference evidence="8 9" key="1">
    <citation type="submission" date="2015-10" db="EMBL/GenBank/DDBJ databases">
        <title>Draft genome sequence of pyrrolomycin-producing Streptomyces vitaminophilus.</title>
        <authorList>
            <person name="Graham D.E."/>
            <person name="Mahan K.M."/>
            <person name="Klingeman D.M."/>
            <person name="Hettich R.L."/>
            <person name="Parry R.J."/>
        </authorList>
    </citation>
    <scope>NUCLEOTIDE SEQUENCE [LARGE SCALE GENOMIC DNA]</scope>
    <source>
        <strain evidence="8 9">ATCC 31673</strain>
    </source>
</reference>
<comment type="caution">
    <text evidence="8">The sequence shown here is derived from an EMBL/GenBank/DDBJ whole genome shotgun (WGS) entry which is preliminary data.</text>
</comment>
<evidence type="ECO:0000256" key="4">
    <source>
        <dbReference type="ARBA" id="ARBA00022989"/>
    </source>
</evidence>
<evidence type="ECO:0000256" key="6">
    <source>
        <dbReference type="SAM" id="MobiDB-lite"/>
    </source>
</evidence>
<feature type="transmembrane region" description="Helical" evidence="7">
    <location>
        <begin position="363"/>
        <end position="384"/>
    </location>
</feature>
<keyword evidence="3 7" id="KW-0812">Transmembrane</keyword>
<feature type="transmembrane region" description="Helical" evidence="7">
    <location>
        <begin position="269"/>
        <end position="290"/>
    </location>
</feature>
<keyword evidence="4 7" id="KW-1133">Transmembrane helix</keyword>
<dbReference type="eggNOG" id="COG2814">
    <property type="taxonomic scope" value="Bacteria"/>
</dbReference>
<evidence type="ECO:0000256" key="1">
    <source>
        <dbReference type="ARBA" id="ARBA00004651"/>
    </source>
</evidence>
<keyword evidence="2" id="KW-1003">Cell membrane</keyword>
<comment type="subcellular location">
    <subcellularLocation>
        <location evidence="1">Cell membrane</location>
        <topology evidence="1">Multi-pass membrane protein</topology>
    </subcellularLocation>
</comment>
<evidence type="ECO:0000256" key="3">
    <source>
        <dbReference type="ARBA" id="ARBA00022692"/>
    </source>
</evidence>
<evidence type="ECO:0008006" key="10">
    <source>
        <dbReference type="Google" id="ProtNLM"/>
    </source>
</evidence>
<dbReference type="Gene3D" id="1.20.1250.20">
    <property type="entry name" value="MFS general substrate transporter like domains"/>
    <property type="match status" value="1"/>
</dbReference>
<organism evidence="8 9">
    <name type="scientific">Wenjunlia vitaminophila</name>
    <name type="common">Streptomyces vitaminophilus</name>
    <dbReference type="NCBI Taxonomy" id="76728"/>
    <lineage>
        <taxon>Bacteria</taxon>
        <taxon>Bacillati</taxon>
        <taxon>Actinomycetota</taxon>
        <taxon>Actinomycetes</taxon>
        <taxon>Kitasatosporales</taxon>
        <taxon>Streptomycetaceae</taxon>
        <taxon>Wenjunlia</taxon>
    </lineage>
</organism>
<dbReference type="PANTHER" id="PTHR23513:SF11">
    <property type="entry name" value="STAPHYLOFERRIN A TRANSPORTER"/>
    <property type="match status" value="1"/>
</dbReference>